<dbReference type="OrthoDB" id="167398at2759"/>
<dbReference type="InterPro" id="IPR039261">
    <property type="entry name" value="FNR_nucleotide-bd"/>
</dbReference>
<keyword evidence="9" id="KW-1185">Reference proteome</keyword>
<dbReference type="SUPFAM" id="SSF52343">
    <property type="entry name" value="Ferredoxin reductase-like, C-terminal NADP-linked domain"/>
    <property type="match status" value="1"/>
</dbReference>
<dbReference type="InterPro" id="IPR013121">
    <property type="entry name" value="Fe_red_NAD-bd_6"/>
</dbReference>
<dbReference type="PhylomeDB" id="A0A068UWT7"/>
<proteinExistence type="predicted"/>
<evidence type="ECO:0000256" key="4">
    <source>
        <dbReference type="ARBA" id="ARBA00023002"/>
    </source>
</evidence>
<feature type="transmembrane region" description="Helical" evidence="6">
    <location>
        <begin position="234"/>
        <end position="251"/>
    </location>
</feature>
<dbReference type="Proteomes" id="UP000295252">
    <property type="component" value="Chromosome VI"/>
</dbReference>
<feature type="transmembrane region" description="Helical" evidence="6">
    <location>
        <begin position="533"/>
        <end position="559"/>
    </location>
</feature>
<dbReference type="GO" id="GO:0005886">
    <property type="term" value="C:plasma membrane"/>
    <property type="evidence" value="ECO:0007669"/>
    <property type="project" value="TreeGrafter"/>
</dbReference>
<feature type="transmembrane region" description="Helical" evidence="6">
    <location>
        <begin position="55"/>
        <end position="73"/>
    </location>
</feature>
<dbReference type="PANTHER" id="PTHR11972:SF155">
    <property type="entry name" value="FERRIC REDUCTION OXIDASE 8, MITOCHONDRIAL"/>
    <property type="match status" value="1"/>
</dbReference>
<feature type="transmembrane region" description="Helical" evidence="6">
    <location>
        <begin position="153"/>
        <end position="173"/>
    </location>
</feature>
<keyword evidence="3 6" id="KW-1133">Transmembrane helix</keyword>
<dbReference type="PANTHER" id="PTHR11972">
    <property type="entry name" value="NADPH OXIDASE"/>
    <property type="match status" value="1"/>
</dbReference>
<keyword evidence="5 6" id="KW-0472">Membrane</keyword>
<dbReference type="PROSITE" id="PS51384">
    <property type="entry name" value="FAD_FR"/>
    <property type="match status" value="1"/>
</dbReference>
<dbReference type="EMBL" id="HG739154">
    <property type="protein sequence ID" value="CDP12742.1"/>
    <property type="molecule type" value="Genomic_DNA"/>
</dbReference>
<feature type="transmembrane region" description="Helical" evidence="6">
    <location>
        <begin position="579"/>
        <end position="599"/>
    </location>
</feature>
<dbReference type="OMA" id="HHIQDEM"/>
<dbReference type="Pfam" id="PF01794">
    <property type="entry name" value="Ferric_reduct"/>
    <property type="match status" value="1"/>
</dbReference>
<dbReference type="InterPro" id="IPR017938">
    <property type="entry name" value="Riboflavin_synthase-like_b-brl"/>
</dbReference>
<dbReference type="Gene3D" id="3.40.50.80">
    <property type="entry name" value="Nucleotide-binding domain of ferredoxin-NADP reductase (FNR) module"/>
    <property type="match status" value="2"/>
</dbReference>
<evidence type="ECO:0000256" key="3">
    <source>
        <dbReference type="ARBA" id="ARBA00022989"/>
    </source>
</evidence>
<evidence type="ECO:0000256" key="1">
    <source>
        <dbReference type="ARBA" id="ARBA00004141"/>
    </source>
</evidence>
<dbReference type="CDD" id="cd06186">
    <property type="entry name" value="NOX_Duox_like_FAD_NADP"/>
    <property type="match status" value="1"/>
</dbReference>
<dbReference type="AlphaFoldDB" id="A0A068UWT7"/>
<feature type="transmembrane region" description="Helical" evidence="6">
    <location>
        <begin position="263"/>
        <end position="280"/>
    </location>
</feature>
<evidence type="ECO:0000256" key="5">
    <source>
        <dbReference type="ARBA" id="ARBA00023136"/>
    </source>
</evidence>
<name>A0A068UWT7_COFCA</name>
<evidence type="ECO:0000259" key="7">
    <source>
        <dbReference type="PROSITE" id="PS51384"/>
    </source>
</evidence>
<accession>A0A068UWT7</accession>
<dbReference type="SFLD" id="SFLDG01168">
    <property type="entry name" value="Ferric_reductase_subgroup_(FRE"/>
    <property type="match status" value="1"/>
</dbReference>
<evidence type="ECO:0000256" key="2">
    <source>
        <dbReference type="ARBA" id="ARBA00022692"/>
    </source>
</evidence>
<dbReference type="Gramene" id="CDP12742">
    <property type="protein sequence ID" value="CDP12742"/>
    <property type="gene ID" value="GSCOC_T00037374001"/>
</dbReference>
<dbReference type="Pfam" id="PF08030">
    <property type="entry name" value="NAD_binding_6"/>
    <property type="match status" value="1"/>
</dbReference>
<dbReference type="InterPro" id="IPR050369">
    <property type="entry name" value="RBOH/FRE"/>
</dbReference>
<protein>
    <recommendedName>
        <fullName evidence="7">FAD-binding FR-type domain-containing protein</fullName>
    </recommendedName>
</protein>
<organism evidence="8 9">
    <name type="scientific">Coffea canephora</name>
    <name type="common">Robusta coffee</name>
    <dbReference type="NCBI Taxonomy" id="49390"/>
    <lineage>
        <taxon>Eukaryota</taxon>
        <taxon>Viridiplantae</taxon>
        <taxon>Streptophyta</taxon>
        <taxon>Embryophyta</taxon>
        <taxon>Tracheophyta</taxon>
        <taxon>Spermatophyta</taxon>
        <taxon>Magnoliopsida</taxon>
        <taxon>eudicotyledons</taxon>
        <taxon>Gunneridae</taxon>
        <taxon>Pentapetalae</taxon>
        <taxon>asterids</taxon>
        <taxon>lamiids</taxon>
        <taxon>Gentianales</taxon>
        <taxon>Rubiaceae</taxon>
        <taxon>Ixoroideae</taxon>
        <taxon>Gardenieae complex</taxon>
        <taxon>Bertiereae - Coffeeae clade</taxon>
        <taxon>Coffeeae</taxon>
        <taxon>Coffea</taxon>
    </lineage>
</organism>
<reference evidence="9" key="1">
    <citation type="journal article" date="2014" name="Science">
        <title>The coffee genome provides insight into the convergent evolution of caffeine biosynthesis.</title>
        <authorList>
            <person name="Denoeud F."/>
            <person name="Carretero-Paulet L."/>
            <person name="Dereeper A."/>
            <person name="Droc G."/>
            <person name="Guyot R."/>
            <person name="Pietrella M."/>
            <person name="Zheng C."/>
            <person name="Alberti A."/>
            <person name="Anthony F."/>
            <person name="Aprea G."/>
            <person name="Aury J.M."/>
            <person name="Bento P."/>
            <person name="Bernard M."/>
            <person name="Bocs S."/>
            <person name="Campa C."/>
            <person name="Cenci A."/>
            <person name="Combes M.C."/>
            <person name="Crouzillat D."/>
            <person name="Da Silva C."/>
            <person name="Daddiego L."/>
            <person name="De Bellis F."/>
            <person name="Dussert S."/>
            <person name="Garsmeur O."/>
            <person name="Gayraud T."/>
            <person name="Guignon V."/>
            <person name="Jahn K."/>
            <person name="Jamilloux V."/>
            <person name="Joet T."/>
            <person name="Labadie K."/>
            <person name="Lan T."/>
            <person name="Leclercq J."/>
            <person name="Lepelley M."/>
            <person name="Leroy T."/>
            <person name="Li L.T."/>
            <person name="Librado P."/>
            <person name="Lopez L."/>
            <person name="Munoz A."/>
            <person name="Noel B."/>
            <person name="Pallavicini A."/>
            <person name="Perrotta G."/>
            <person name="Poncet V."/>
            <person name="Pot D."/>
            <person name="Priyono X."/>
            <person name="Rigoreau M."/>
            <person name="Rouard M."/>
            <person name="Rozas J."/>
            <person name="Tranchant-Dubreuil C."/>
            <person name="VanBuren R."/>
            <person name="Zhang Q."/>
            <person name="Andrade A.C."/>
            <person name="Argout X."/>
            <person name="Bertrand B."/>
            <person name="de Kochko A."/>
            <person name="Graziosi G."/>
            <person name="Henry R.J."/>
            <person name="Jayarama X."/>
            <person name="Ming R."/>
            <person name="Nagai C."/>
            <person name="Rounsley S."/>
            <person name="Sankoff D."/>
            <person name="Giuliano G."/>
            <person name="Albert V.A."/>
            <person name="Wincker P."/>
            <person name="Lashermes P."/>
        </authorList>
    </citation>
    <scope>NUCLEOTIDE SEQUENCE [LARGE SCALE GENOMIC DNA]</scope>
    <source>
        <strain evidence="9">cv. DH200-94</strain>
    </source>
</reference>
<feature type="transmembrane region" description="Helical" evidence="6">
    <location>
        <begin position="110"/>
        <end position="128"/>
    </location>
</feature>
<dbReference type="InterPro" id="IPR017927">
    <property type="entry name" value="FAD-bd_FR_type"/>
</dbReference>
<dbReference type="GO" id="GO:0000293">
    <property type="term" value="F:ferric-chelate reductase activity"/>
    <property type="evidence" value="ECO:0007669"/>
    <property type="project" value="EnsemblPlants"/>
</dbReference>
<dbReference type="SUPFAM" id="SSF63380">
    <property type="entry name" value="Riboflavin synthase domain-like"/>
    <property type="match status" value="1"/>
</dbReference>
<dbReference type="STRING" id="49390.A0A068UWT7"/>
<gene>
    <name evidence="8" type="ORF">GSCOC_T00037374001</name>
</gene>
<dbReference type="Pfam" id="PF08022">
    <property type="entry name" value="FAD_binding_8"/>
    <property type="match status" value="1"/>
</dbReference>
<feature type="transmembrane region" description="Helical" evidence="6">
    <location>
        <begin position="286"/>
        <end position="303"/>
    </location>
</feature>
<comment type="subcellular location">
    <subcellularLocation>
        <location evidence="1">Membrane</location>
        <topology evidence="1">Multi-pass membrane protein</topology>
    </subcellularLocation>
</comment>
<dbReference type="InterPro" id="IPR013112">
    <property type="entry name" value="FAD-bd_8"/>
</dbReference>
<evidence type="ECO:0000313" key="9">
    <source>
        <dbReference type="Proteomes" id="UP000295252"/>
    </source>
</evidence>
<keyword evidence="4" id="KW-0560">Oxidoreductase</keyword>
<evidence type="ECO:0000313" key="8">
    <source>
        <dbReference type="EMBL" id="CDP12742.1"/>
    </source>
</evidence>
<dbReference type="InParanoid" id="A0A068UWT7"/>
<feature type="transmembrane region" description="Helical" evidence="6">
    <location>
        <begin position="194"/>
        <end position="214"/>
    </location>
</feature>
<dbReference type="FunCoup" id="A0A068UWT7">
    <property type="interactions" value="38"/>
</dbReference>
<evidence type="ECO:0000256" key="6">
    <source>
        <dbReference type="SAM" id="Phobius"/>
    </source>
</evidence>
<keyword evidence="2 6" id="KW-0812">Transmembrane</keyword>
<dbReference type="SFLD" id="SFLDS00052">
    <property type="entry name" value="Ferric_Reductase_Domain"/>
    <property type="match status" value="1"/>
</dbReference>
<dbReference type="InterPro" id="IPR013130">
    <property type="entry name" value="Fe3_Rdtase_TM_dom"/>
</dbReference>
<sequence>MAKASLLILKVLLTILFSVWLSLWLLQPSRTWEKKWREAEEKAMKTVFNYNGLSFAVYTFPFLALAMVGFIYLELKLRTNRMRPESKLISALSNPIVVNRYLGILTGTEILLVFLFVTFLFWTFYAHISNDFKKMMPTKSLKLSMWQYKVLKVATRCGLLAEACLALLLLPILRGMAIFRILGVQFEVSVRYHIWLGTTMITFATLHGAGTFFTWGIKHHIQDEMWNWQPTGRIYLAGEIALAAGLAIWITSLPHIRRKHFEIFYYTHHLYVIFFTFFLFHAGDRHFYMVFPGIFLFVLDKFLRVIQSRPKTCILSARVFPCRAIELTLPKDPKLTYTPASIIFVKIPRISELQWHSFSITSSSSVDHHTMSVIIKSEGWWTNALYNLVSAKPDREADQRKCLPIAVEGPYGSASADFLSYDSLLLVAGGIGITPFLSILQEIASARSNGRRIHPKRVLLIYAVKKTQDVSLLNPVLAQLLNVEQNYLKLKVFVTREFGNQTVGEVLNEVSQIKTIDFDTSTSKYAAYGAENLLWMAAIVGLCSIIFLVLLICFNWSTHFYGEMPSGRVMKVPSSATDLFLSCSFVIAIICSSLLAIVLRRKRVGKELLSFSGIPIETTKPTGIGIDNTLVEHEIHFGGRPDFREVFCKFSNETEGSSVGVFVCGPESMKESVALTCKLSSRAFRVDSQKRKLSVSFHSLNFTL</sequence>
<feature type="domain" description="FAD-binding FR-type" evidence="7">
    <location>
        <begin position="298"/>
        <end position="417"/>
    </location>
</feature>